<accession>A5W7M1</accession>
<dbReference type="Gene3D" id="2.80.10.50">
    <property type="match status" value="2"/>
</dbReference>
<dbReference type="InterPro" id="IPR013431">
    <property type="entry name" value="Delta_60_rpt"/>
</dbReference>
<dbReference type="EMBL" id="CP000712">
    <property type="protein sequence ID" value="ABQ80131.1"/>
    <property type="molecule type" value="Genomic_DNA"/>
</dbReference>
<dbReference type="KEGG" id="ppf:Pput_4007"/>
<reference evidence="1" key="1">
    <citation type="submission" date="2007-05" db="EMBL/GenBank/DDBJ databases">
        <title>Complete sequence of Pseudomonas putida F1.</title>
        <authorList>
            <consortium name="US DOE Joint Genome Institute"/>
            <person name="Copeland A."/>
            <person name="Lucas S."/>
            <person name="Lapidus A."/>
            <person name="Barry K."/>
            <person name="Detter J.C."/>
            <person name="Glavina del Rio T."/>
            <person name="Hammon N."/>
            <person name="Israni S."/>
            <person name="Dalin E."/>
            <person name="Tice H."/>
            <person name="Pitluck S."/>
            <person name="Chain P."/>
            <person name="Malfatti S."/>
            <person name="Shin M."/>
            <person name="Vergez L."/>
            <person name="Schmutz J."/>
            <person name="Larimer F."/>
            <person name="Land M."/>
            <person name="Hauser L."/>
            <person name="Kyrpides N."/>
            <person name="Lykidis A."/>
            <person name="Parales R."/>
            <person name="Richardson P."/>
        </authorList>
    </citation>
    <scope>NUCLEOTIDE SEQUENCE [LARGE SCALE GENOMIC DNA]</scope>
    <source>
        <strain evidence="1">F1</strain>
    </source>
</reference>
<gene>
    <name evidence="1" type="ordered locus">Pput_4007</name>
</gene>
<name>A5W7M1_PSEP1</name>
<evidence type="ECO:0000313" key="1">
    <source>
        <dbReference type="EMBL" id="ABQ80131.1"/>
    </source>
</evidence>
<proteinExistence type="predicted"/>
<organism evidence="1">
    <name type="scientific">Pseudomonas putida (strain ATCC 700007 / DSM 6899 / JCM 31910 / BCRC 17059 / LMG 24140 / F1)</name>
    <dbReference type="NCBI Taxonomy" id="351746"/>
    <lineage>
        <taxon>Bacteria</taxon>
        <taxon>Pseudomonadati</taxon>
        <taxon>Pseudomonadota</taxon>
        <taxon>Gammaproteobacteria</taxon>
        <taxon>Pseudomonadales</taxon>
        <taxon>Pseudomonadaceae</taxon>
        <taxon>Pseudomonas</taxon>
    </lineage>
</organism>
<sequence>MHPNMVFFAQTQHTPRDYQGERQELKAPIDVTYADKGHLHIGEPIADPRNAVSQILASNYYPERFYLRGVHNGTKPFIARTLKDGELDTSFNKTGLVYLTDLSTVFDYHSFSHMAEDAEGHILLTMIDRTQGFTHLWKLKPNGKPDTDFGSNNGYIILNNFFNFKDITLYQFTTYKNDYIFSGSLENAPILFVLTHEGVPRQSFGKLGILKMQDLIPDLRYVIGAPKMLEVGEKVRIIIYTRYFNDSSSINGIAALTLSGALDQRFADNGVYWSKPGIIIYDFTLNNASQRITVHGQVWSEGTSTPMIYRLDYTGKPAKEFNEGRVVLFPIEGGWDYMTEADGKLVGYGSFLDRGMAVRYRLDGQLDTTFVPPNGYGVFTAIGSQPGFYGNSHSATVMPESQRLLVAGREIQTGSTPCVIAVSLKQ</sequence>
<dbReference type="Pfam" id="PF17164">
    <property type="entry name" value="DUF5122"/>
    <property type="match status" value="1"/>
</dbReference>
<dbReference type="HOGENOM" id="CLU_650302_0_0_6"/>
<dbReference type="AlphaFoldDB" id="A5W7M1"/>
<protein>
    <submittedName>
        <fullName evidence="1">Uncharacterized protein</fullName>
    </submittedName>
</protein>